<accession>A0ABU5I6I8</accession>
<evidence type="ECO:0000313" key="2">
    <source>
        <dbReference type="EMBL" id="MDY8110989.1"/>
    </source>
</evidence>
<dbReference type="InterPro" id="IPR036913">
    <property type="entry name" value="YegP-like_sf"/>
</dbReference>
<dbReference type="EMBL" id="JAXLPB010000008">
    <property type="protein sequence ID" value="MDY8110989.1"/>
    <property type="molecule type" value="Genomic_DNA"/>
</dbReference>
<dbReference type="SUPFAM" id="SSF160113">
    <property type="entry name" value="YegP-like"/>
    <property type="match status" value="1"/>
</dbReference>
<organism evidence="2 3">
    <name type="scientific">Fulvimarina uroteuthidis</name>
    <dbReference type="NCBI Taxonomy" id="3098149"/>
    <lineage>
        <taxon>Bacteria</taxon>
        <taxon>Pseudomonadati</taxon>
        <taxon>Pseudomonadota</taxon>
        <taxon>Alphaproteobacteria</taxon>
        <taxon>Hyphomicrobiales</taxon>
        <taxon>Aurantimonadaceae</taxon>
        <taxon>Fulvimarina</taxon>
    </lineage>
</organism>
<proteinExistence type="predicted"/>
<comment type="caution">
    <text evidence="2">The sequence shown here is derived from an EMBL/GenBank/DDBJ whole genome shotgun (WGS) entry which is preliminary data.</text>
</comment>
<name>A0ABU5I6I8_9HYPH</name>
<feature type="domain" description="DUF1508" evidence="1">
    <location>
        <begin position="10"/>
        <end position="56"/>
    </location>
</feature>
<evidence type="ECO:0000259" key="1">
    <source>
        <dbReference type="Pfam" id="PF07411"/>
    </source>
</evidence>
<dbReference type="Gene3D" id="2.30.29.80">
    <property type="match status" value="1"/>
</dbReference>
<reference evidence="2 3" key="1">
    <citation type="submission" date="2023-12" db="EMBL/GenBank/DDBJ databases">
        <title>Description of Novel Strain Fulvimarina sp. 2208YS6-2-32 isolated from Uroteuthis (Photololigo) edulis.</title>
        <authorList>
            <person name="Park J.-S."/>
        </authorList>
    </citation>
    <scope>NUCLEOTIDE SEQUENCE [LARGE SCALE GENOMIC DNA]</scope>
    <source>
        <strain evidence="2 3">2208YS6-2-32</strain>
    </source>
</reference>
<protein>
    <submittedName>
        <fullName evidence="2">DUF1508 domain-containing protein</fullName>
    </submittedName>
</protein>
<sequence length="58" mass="6653">MAYKFEIIKDQADEYRVRFKYKSEIVFVTEGYTSKQNAKNAIASVKKNGPDAETDDNS</sequence>
<dbReference type="RefSeq" id="WP_322189041.1">
    <property type="nucleotide sequence ID" value="NZ_JAXLPB010000008.1"/>
</dbReference>
<gene>
    <name evidence="2" type="ORF">U0C82_17800</name>
</gene>
<evidence type="ECO:0000313" key="3">
    <source>
        <dbReference type="Proteomes" id="UP001294412"/>
    </source>
</evidence>
<dbReference type="Pfam" id="PF07411">
    <property type="entry name" value="DUF1508"/>
    <property type="match status" value="1"/>
</dbReference>
<dbReference type="InterPro" id="IPR010879">
    <property type="entry name" value="DUF1508"/>
</dbReference>
<keyword evidence="3" id="KW-1185">Reference proteome</keyword>
<dbReference type="Proteomes" id="UP001294412">
    <property type="component" value="Unassembled WGS sequence"/>
</dbReference>